<dbReference type="SUPFAM" id="SSF55347">
    <property type="entry name" value="Glyceraldehyde-3-phosphate dehydrogenase-like, C-terminal domain"/>
    <property type="match status" value="1"/>
</dbReference>
<protein>
    <submittedName>
        <fullName evidence="5">Saccharopine dehydrogenase-domain-containing protein</fullName>
    </submittedName>
</protein>
<name>A0A9P6EJ89_9AGAR</name>
<feature type="compositionally biased region" description="Acidic residues" evidence="3">
    <location>
        <begin position="887"/>
        <end position="900"/>
    </location>
</feature>
<dbReference type="PANTHER" id="PTHR11133:SF22">
    <property type="entry name" value="ALPHA-AMINOADIPIC SEMIALDEHYDE SYNTHASE, MITOCHONDRIAL"/>
    <property type="match status" value="1"/>
</dbReference>
<proteinExistence type="predicted"/>
<dbReference type="Gene3D" id="1.10.1870.10">
    <property type="entry name" value="Domain 3, Saccharopine reductase"/>
    <property type="match status" value="1"/>
</dbReference>
<dbReference type="InterPro" id="IPR005097">
    <property type="entry name" value="Sacchrp_dh_NADP-bd"/>
</dbReference>
<dbReference type="InterPro" id="IPR032095">
    <property type="entry name" value="Sacchrp_dh-like_C"/>
</dbReference>
<keyword evidence="2" id="KW-0457">Lysine biosynthesis</keyword>
<gene>
    <name evidence="5" type="ORF">CPB83DRAFT_851538</name>
</gene>
<evidence type="ECO:0000313" key="5">
    <source>
        <dbReference type="EMBL" id="KAF9530085.1"/>
    </source>
</evidence>
<keyword evidence="6" id="KW-1185">Reference proteome</keyword>
<keyword evidence="1" id="KW-0560">Oxidoreductase</keyword>
<dbReference type="Pfam" id="PF03435">
    <property type="entry name" value="Sacchrp_dh_NADP"/>
    <property type="match status" value="1"/>
</dbReference>
<dbReference type="OrthoDB" id="10059875at2759"/>
<dbReference type="InterPro" id="IPR036291">
    <property type="entry name" value="NAD(P)-bd_dom_sf"/>
</dbReference>
<dbReference type="SUPFAM" id="SSF51735">
    <property type="entry name" value="NAD(P)-binding Rossmann-fold domains"/>
    <property type="match status" value="1"/>
</dbReference>
<dbReference type="InterPro" id="IPR007698">
    <property type="entry name" value="AlaDH/PNT_NAD(H)-bd"/>
</dbReference>
<dbReference type="AlphaFoldDB" id="A0A9P6EJ89"/>
<evidence type="ECO:0000256" key="2">
    <source>
        <dbReference type="ARBA" id="ARBA00023154"/>
    </source>
</evidence>
<accession>A0A9P6EJ89</accession>
<dbReference type="Pfam" id="PF16653">
    <property type="entry name" value="Sacchrp_dh_C"/>
    <property type="match status" value="1"/>
</dbReference>
<organism evidence="5 6">
    <name type="scientific">Crepidotus variabilis</name>
    <dbReference type="NCBI Taxonomy" id="179855"/>
    <lineage>
        <taxon>Eukaryota</taxon>
        <taxon>Fungi</taxon>
        <taxon>Dikarya</taxon>
        <taxon>Basidiomycota</taxon>
        <taxon>Agaricomycotina</taxon>
        <taxon>Agaricomycetes</taxon>
        <taxon>Agaricomycetidae</taxon>
        <taxon>Agaricales</taxon>
        <taxon>Agaricineae</taxon>
        <taxon>Crepidotaceae</taxon>
        <taxon>Crepidotus</taxon>
    </lineage>
</organism>
<dbReference type="Gene3D" id="3.40.50.720">
    <property type="entry name" value="NAD(P)-binding Rossmann-like Domain"/>
    <property type="match status" value="2"/>
</dbReference>
<feature type="region of interest" description="Disordered" evidence="3">
    <location>
        <begin position="881"/>
        <end position="916"/>
    </location>
</feature>
<dbReference type="GO" id="GO:0019878">
    <property type="term" value="P:lysine biosynthetic process via aminoadipic acid"/>
    <property type="evidence" value="ECO:0007669"/>
    <property type="project" value="TreeGrafter"/>
</dbReference>
<dbReference type="GO" id="GO:0005737">
    <property type="term" value="C:cytoplasm"/>
    <property type="evidence" value="ECO:0007669"/>
    <property type="project" value="TreeGrafter"/>
</dbReference>
<evidence type="ECO:0000259" key="4">
    <source>
        <dbReference type="SMART" id="SM01002"/>
    </source>
</evidence>
<feature type="compositionally biased region" description="Basic and acidic residues" evidence="3">
    <location>
        <begin position="318"/>
        <end position="333"/>
    </location>
</feature>
<dbReference type="GO" id="GO:0004753">
    <property type="term" value="F:saccharopine dehydrogenase activity"/>
    <property type="evidence" value="ECO:0007669"/>
    <property type="project" value="TreeGrafter"/>
</dbReference>
<keyword evidence="2" id="KW-0028">Amino-acid biosynthesis</keyword>
<sequence>MISDQGGAKGGQGVPEGLGPFVVGVSGTGNVSQGALDMLHELPITKVGVEDLEGLVLSSNWDRHTIYLVHAKPQDYLFRTDKKGRYERKDYYENPGCYESLFWEKVAPYLTLFINGAGWAPGFPRLMSNVQLAQTLEVVKKRGLRGFRFENVADVSCDVEGGLEYLSRATTLSAPFYDIDVNSLITSSNLPISANTSSRDFPSVRMMSVDILPASMPLDASKHFSKALRPYLRDLVGEYTFRGSLTRKRGYGDVDLDLAGYEGRYTEALRKATIAQGGMLRGEWKGLLWEGVREFAGAPFGGAIESARKAEMKALEDKDKDKVAAKEEEDHPHVKTSVKAGGATSGGGGRGGVGEKKRVLLLGSGMVAQPAVDYLVAKLGVKLVIASNSPYELDNLSRPYKTLGDVETVQMEFDDPRKYEHLVRDADVVVSLLPAFMHVNVAKVCIDAGKHLVTASYMSPEMEALNEKAENANTLILTEIGLDPGIDHLSAMSMIDDLVGQKRKRLLSFISMCGGLPAPEDSIGVPLRYKFSWRPEGVLTAALEGAKWLLWKENHEIPGTELLKNYWSGLPITKEFELEGLPNRDSETYRKLYNLSGMRTFVRGTLRYPGYSSLMSSFVSLGLLNNQKKMKLEGWNTFVRQAMVLQYEQDVQKSCGVLPSLPSLLSASAKGNGVGVTKEQEQERFEQLREALEWLGLALPGMQHAKDMAMPPLPKGPQTPLSIFAYLLAEKLRYASGEKDMVVLSHEIVADDIFKLRAGEGADKKAIPAEEEVHTSTLITYATDRMHVGFQGERPASAMARTVGLPAAVAAGLIVYGKIGGRGGVIRPIHKDVYVPVLKELGDMGLEMDEKVRVVKKLEESSGTVEYCLARNMEGEKELGRKIEAERDMDDDPSWVEEESVSWAGDNSSRRKSFIT</sequence>
<evidence type="ECO:0000313" key="6">
    <source>
        <dbReference type="Proteomes" id="UP000807306"/>
    </source>
</evidence>
<dbReference type="Proteomes" id="UP000807306">
    <property type="component" value="Unassembled WGS sequence"/>
</dbReference>
<dbReference type="Gene3D" id="3.30.360.10">
    <property type="entry name" value="Dihydrodipicolinate Reductase, domain 2"/>
    <property type="match status" value="1"/>
</dbReference>
<dbReference type="PANTHER" id="PTHR11133">
    <property type="entry name" value="SACCHAROPINE DEHYDROGENASE"/>
    <property type="match status" value="1"/>
</dbReference>
<dbReference type="InterPro" id="IPR051168">
    <property type="entry name" value="AASS"/>
</dbReference>
<feature type="domain" description="Alanine dehydrogenase/pyridine nucleotide transhydrogenase NAD(H)-binding" evidence="4">
    <location>
        <begin position="1"/>
        <end position="183"/>
    </location>
</feature>
<reference evidence="5" key="1">
    <citation type="submission" date="2020-11" db="EMBL/GenBank/DDBJ databases">
        <authorList>
            <consortium name="DOE Joint Genome Institute"/>
            <person name="Ahrendt S."/>
            <person name="Riley R."/>
            <person name="Andreopoulos W."/>
            <person name="Labutti K."/>
            <person name="Pangilinan J."/>
            <person name="Ruiz-Duenas F.J."/>
            <person name="Barrasa J.M."/>
            <person name="Sanchez-Garcia M."/>
            <person name="Camarero S."/>
            <person name="Miyauchi S."/>
            <person name="Serrano A."/>
            <person name="Linde D."/>
            <person name="Babiker R."/>
            <person name="Drula E."/>
            <person name="Ayuso-Fernandez I."/>
            <person name="Pacheco R."/>
            <person name="Padilla G."/>
            <person name="Ferreira P."/>
            <person name="Barriuso J."/>
            <person name="Kellner H."/>
            <person name="Castanera R."/>
            <person name="Alfaro M."/>
            <person name="Ramirez L."/>
            <person name="Pisabarro A.G."/>
            <person name="Kuo A."/>
            <person name="Tritt A."/>
            <person name="Lipzen A."/>
            <person name="He G."/>
            <person name="Yan M."/>
            <person name="Ng V."/>
            <person name="Cullen D."/>
            <person name="Martin F."/>
            <person name="Rosso M.-N."/>
            <person name="Henrissat B."/>
            <person name="Hibbett D."/>
            <person name="Martinez A.T."/>
            <person name="Grigoriev I.V."/>
        </authorList>
    </citation>
    <scope>NUCLEOTIDE SEQUENCE</scope>
    <source>
        <strain evidence="5">CBS 506.95</strain>
    </source>
</reference>
<feature type="region of interest" description="Disordered" evidence="3">
    <location>
        <begin position="318"/>
        <end position="351"/>
    </location>
</feature>
<comment type="caution">
    <text evidence="5">The sequence shown here is derived from an EMBL/GenBank/DDBJ whole genome shotgun (WGS) entry which is preliminary data.</text>
</comment>
<dbReference type="SMART" id="SM01002">
    <property type="entry name" value="AlaDh_PNT_C"/>
    <property type="match status" value="1"/>
</dbReference>
<evidence type="ECO:0000256" key="1">
    <source>
        <dbReference type="ARBA" id="ARBA00023002"/>
    </source>
</evidence>
<dbReference type="EMBL" id="MU157842">
    <property type="protein sequence ID" value="KAF9530085.1"/>
    <property type="molecule type" value="Genomic_DNA"/>
</dbReference>
<evidence type="ECO:0000256" key="3">
    <source>
        <dbReference type="SAM" id="MobiDB-lite"/>
    </source>
</evidence>